<keyword evidence="7" id="KW-0812">Transmembrane</keyword>
<keyword evidence="7" id="KW-0472">Membrane</keyword>
<dbReference type="CDD" id="cd07067">
    <property type="entry name" value="HP_PGM_like"/>
    <property type="match status" value="1"/>
</dbReference>
<dbReference type="Pfam" id="PF00300">
    <property type="entry name" value="His_Phos_1"/>
    <property type="match status" value="1"/>
</dbReference>
<feature type="active site" description="Tele-phosphohistidine intermediate" evidence="5">
    <location>
        <position position="100"/>
    </location>
</feature>
<evidence type="ECO:0000256" key="1">
    <source>
        <dbReference type="ARBA" id="ARBA00006717"/>
    </source>
</evidence>
<dbReference type="OrthoDB" id="354304at2759"/>
<reference evidence="8" key="1">
    <citation type="submission" date="2021-11" db="EMBL/GenBank/DDBJ databases">
        <authorList>
            <consortium name="Genoscope - CEA"/>
            <person name="William W."/>
        </authorList>
    </citation>
    <scope>NUCLEOTIDE SEQUENCE</scope>
</reference>
<dbReference type="GO" id="GO:0004619">
    <property type="term" value="F:phosphoglycerate mutase activity"/>
    <property type="evidence" value="ECO:0007669"/>
    <property type="project" value="UniProtKB-EC"/>
</dbReference>
<dbReference type="AlphaFoldDB" id="A0A8J2S7S6"/>
<dbReference type="Proteomes" id="UP000789595">
    <property type="component" value="Unassembled WGS sequence"/>
</dbReference>
<dbReference type="Gene3D" id="3.40.50.1240">
    <property type="entry name" value="Phosphoglycerate mutase-like"/>
    <property type="match status" value="1"/>
</dbReference>
<feature type="binding site" evidence="6">
    <location>
        <position position="157"/>
    </location>
    <ligand>
        <name>substrate</name>
    </ligand>
</feature>
<gene>
    <name evidence="8" type="ORF">PECAL_1P00690</name>
</gene>
<dbReference type="GO" id="GO:0006096">
    <property type="term" value="P:glycolytic process"/>
    <property type="evidence" value="ECO:0007669"/>
    <property type="project" value="UniProtKB-KW"/>
</dbReference>
<name>A0A8J2S7S6_9STRA</name>
<comment type="caution">
    <text evidence="8">The sequence shown here is derived from an EMBL/GenBank/DDBJ whole genome shotgun (WGS) entry which is preliminary data.</text>
</comment>
<dbReference type="SMART" id="SM00855">
    <property type="entry name" value="PGAM"/>
    <property type="match status" value="1"/>
</dbReference>
<dbReference type="InterPro" id="IPR005952">
    <property type="entry name" value="Phosphogly_mut1"/>
</dbReference>
<proteinExistence type="inferred from homology"/>
<sequence>MWSKLQPSVKRLWLGAGGLFIAGNLFKYYTWVIAHDAVSKVEQEAHEDASRQLREARDSAQKYALPPLKNMQRFRAAQNTLVLCASTLALAPKTVILVRHGAVNREAAGLTPDGLYGGDVDVPLSERGEAEARAAAQFVADTFGSKVTSVFASPMKRAMYGAERTVEALGKSMSVEAREAFREVRRGDWVDKSIDQVSKEYPGEDMQRFLDDYDFNPAGGGESVNEVQARAKKCLLEDVLPSINEGECAVVVSHLFITRSLLSFAEPSTPVAEISVPTASVSTLEFTGDDVSIDLRGVKPELSAEDDARLAPGSAAPDVWLNGAARRG</sequence>
<evidence type="ECO:0000256" key="3">
    <source>
        <dbReference type="ARBA" id="ARBA00023152"/>
    </source>
</evidence>
<evidence type="ECO:0000256" key="2">
    <source>
        <dbReference type="ARBA" id="ARBA00012028"/>
    </source>
</evidence>
<organism evidence="8 9">
    <name type="scientific">Pelagomonas calceolata</name>
    <dbReference type="NCBI Taxonomy" id="35677"/>
    <lineage>
        <taxon>Eukaryota</taxon>
        <taxon>Sar</taxon>
        <taxon>Stramenopiles</taxon>
        <taxon>Ochrophyta</taxon>
        <taxon>Pelagophyceae</taxon>
        <taxon>Pelagomonadales</taxon>
        <taxon>Pelagomonadaceae</taxon>
        <taxon>Pelagomonas</taxon>
    </lineage>
</organism>
<dbReference type="PANTHER" id="PTHR11931">
    <property type="entry name" value="PHOSPHOGLYCERATE MUTASE"/>
    <property type="match status" value="1"/>
</dbReference>
<dbReference type="SUPFAM" id="SSF53254">
    <property type="entry name" value="Phosphoglycerate mutase-like"/>
    <property type="match status" value="1"/>
</dbReference>
<dbReference type="EC" id="5.4.2.11" evidence="2"/>
<keyword evidence="4" id="KW-0413">Isomerase</keyword>
<dbReference type="InterPro" id="IPR029033">
    <property type="entry name" value="His_PPase_superfam"/>
</dbReference>
<evidence type="ECO:0000256" key="5">
    <source>
        <dbReference type="PIRSR" id="PIRSR613078-1"/>
    </source>
</evidence>
<evidence type="ECO:0000256" key="7">
    <source>
        <dbReference type="SAM" id="Phobius"/>
    </source>
</evidence>
<evidence type="ECO:0000313" key="9">
    <source>
        <dbReference type="Proteomes" id="UP000789595"/>
    </source>
</evidence>
<feature type="active site" description="Proton donor/acceptor" evidence="5">
    <location>
        <position position="183"/>
    </location>
</feature>
<keyword evidence="9" id="KW-1185">Reference proteome</keyword>
<keyword evidence="3" id="KW-0324">Glycolysis</keyword>
<accession>A0A8J2S7S6</accession>
<evidence type="ECO:0000256" key="4">
    <source>
        <dbReference type="ARBA" id="ARBA00023235"/>
    </source>
</evidence>
<evidence type="ECO:0000256" key="6">
    <source>
        <dbReference type="PIRSR" id="PIRSR613078-2"/>
    </source>
</evidence>
<keyword evidence="7" id="KW-1133">Transmembrane helix</keyword>
<dbReference type="EMBL" id="CAKKNE010000001">
    <property type="protein sequence ID" value="CAH0363739.1"/>
    <property type="molecule type" value="Genomic_DNA"/>
</dbReference>
<protein>
    <recommendedName>
        <fullName evidence="2">phosphoglycerate mutase (2,3-diphosphoglycerate-dependent)</fullName>
        <ecNumber evidence="2">5.4.2.11</ecNumber>
    </recommendedName>
</protein>
<feature type="transmembrane region" description="Helical" evidence="7">
    <location>
        <begin position="12"/>
        <end position="31"/>
    </location>
</feature>
<comment type="similarity">
    <text evidence="1">Belongs to the phosphoglycerate mutase family. BPG-dependent PGAM subfamily.</text>
</comment>
<dbReference type="InterPro" id="IPR013078">
    <property type="entry name" value="His_Pase_superF_clade-1"/>
</dbReference>
<evidence type="ECO:0000313" key="8">
    <source>
        <dbReference type="EMBL" id="CAH0363739.1"/>
    </source>
</evidence>